<feature type="compositionally biased region" description="Polar residues" evidence="9">
    <location>
        <begin position="43"/>
        <end position="53"/>
    </location>
</feature>
<keyword evidence="4 8" id="KW-0507">mRNA processing</keyword>
<evidence type="ECO:0000256" key="7">
    <source>
        <dbReference type="ARBA" id="ARBA00047740"/>
    </source>
</evidence>
<dbReference type="Gene3D" id="3.20.100.10">
    <property type="entry name" value="mRNA triphosphatase Cet1-like"/>
    <property type="match status" value="1"/>
</dbReference>
<protein>
    <recommendedName>
        <fullName evidence="8">mRNA-capping enzyme subunit beta</fullName>
        <ecNumber evidence="8">3.6.1.74</ecNumber>
    </recommendedName>
    <alternativeName>
        <fullName evidence="8">mRNA 5'-phosphatase</fullName>
    </alternativeName>
    <alternativeName>
        <fullName evidence="8">mRNA 5'-triphosphate monophosphatase</fullName>
    </alternativeName>
</protein>
<name>A0AAN6N887_9PEZI</name>
<comment type="subunit">
    <text evidence="8">Heterodimer. The mRNA-capping enzyme is composed of two separate chains alpha and beta, respectively a mRNA guanylyltransferase and an mRNA 5'-triphosphate monophosphatase.</text>
</comment>
<dbReference type="InterPro" id="IPR004206">
    <property type="entry name" value="mRNA_triPase_Cet1"/>
</dbReference>
<feature type="compositionally biased region" description="Low complexity" evidence="9">
    <location>
        <begin position="72"/>
        <end position="93"/>
    </location>
</feature>
<feature type="compositionally biased region" description="Pro residues" evidence="9">
    <location>
        <begin position="94"/>
        <end position="110"/>
    </location>
</feature>
<dbReference type="EC" id="3.6.1.74" evidence="8"/>
<feature type="compositionally biased region" description="Basic and acidic residues" evidence="9">
    <location>
        <begin position="333"/>
        <end position="352"/>
    </location>
</feature>
<evidence type="ECO:0000256" key="6">
    <source>
        <dbReference type="ARBA" id="ARBA00023242"/>
    </source>
</evidence>
<dbReference type="SUPFAM" id="SSF55154">
    <property type="entry name" value="CYTH-like phosphatases"/>
    <property type="match status" value="1"/>
</dbReference>
<evidence type="ECO:0000256" key="1">
    <source>
        <dbReference type="ARBA" id="ARBA00001946"/>
    </source>
</evidence>
<evidence type="ECO:0000313" key="12">
    <source>
        <dbReference type="Proteomes" id="UP001303473"/>
    </source>
</evidence>
<feature type="compositionally biased region" description="Pro residues" evidence="9">
    <location>
        <begin position="525"/>
        <end position="536"/>
    </location>
</feature>
<dbReference type="InterPro" id="IPR040343">
    <property type="entry name" value="Cet1/Ctl1"/>
</dbReference>
<dbReference type="AlphaFoldDB" id="A0AAN6N887"/>
<dbReference type="Proteomes" id="UP001303473">
    <property type="component" value="Unassembled WGS sequence"/>
</dbReference>
<evidence type="ECO:0000256" key="2">
    <source>
        <dbReference type="ARBA" id="ARBA00004123"/>
    </source>
</evidence>
<proteinExistence type="inferred from homology"/>
<keyword evidence="6 8" id="KW-0539">Nucleus</keyword>
<comment type="caution">
    <text evidence="11">The sequence shown here is derived from an EMBL/GenBank/DDBJ whole genome shotgun (WGS) entry which is preliminary data.</text>
</comment>
<feature type="compositionally biased region" description="Low complexity" evidence="9">
    <location>
        <begin position="252"/>
        <end position="266"/>
    </location>
</feature>
<evidence type="ECO:0000256" key="9">
    <source>
        <dbReference type="SAM" id="MobiDB-lite"/>
    </source>
</evidence>
<evidence type="ECO:0000256" key="5">
    <source>
        <dbReference type="ARBA" id="ARBA00022801"/>
    </source>
</evidence>
<evidence type="ECO:0000256" key="3">
    <source>
        <dbReference type="ARBA" id="ARBA00006345"/>
    </source>
</evidence>
<dbReference type="InterPro" id="IPR037009">
    <property type="entry name" value="mRNA_triPase_Cet1_sf"/>
</dbReference>
<dbReference type="PANTHER" id="PTHR28118:SF1">
    <property type="entry name" value="POLYNUCLEOTIDE 5'-TRIPHOSPHATASE CTL1-RELATED"/>
    <property type="match status" value="1"/>
</dbReference>
<dbReference type="GO" id="GO:0031533">
    <property type="term" value="C:mRNA capping enzyme complex"/>
    <property type="evidence" value="ECO:0007669"/>
    <property type="project" value="UniProtKB-UniRule"/>
</dbReference>
<feature type="compositionally biased region" description="Polar residues" evidence="9">
    <location>
        <begin position="129"/>
        <end position="139"/>
    </location>
</feature>
<dbReference type="GO" id="GO:0006370">
    <property type="term" value="P:7-methylguanosine mRNA capping"/>
    <property type="evidence" value="ECO:0007669"/>
    <property type="project" value="UniProtKB-UniRule"/>
</dbReference>
<organism evidence="11 12">
    <name type="scientific">Diplogelasinospora grovesii</name>
    <dbReference type="NCBI Taxonomy" id="303347"/>
    <lineage>
        <taxon>Eukaryota</taxon>
        <taxon>Fungi</taxon>
        <taxon>Dikarya</taxon>
        <taxon>Ascomycota</taxon>
        <taxon>Pezizomycotina</taxon>
        <taxon>Sordariomycetes</taxon>
        <taxon>Sordariomycetidae</taxon>
        <taxon>Sordariales</taxon>
        <taxon>Diplogelasinosporaceae</taxon>
        <taxon>Diplogelasinospora</taxon>
    </lineage>
</organism>
<feature type="compositionally biased region" description="Pro residues" evidence="9">
    <location>
        <begin position="304"/>
        <end position="322"/>
    </location>
</feature>
<gene>
    <name evidence="11" type="ORF">QBC46DRAFT_137290</name>
</gene>
<keyword evidence="5 8" id="KW-0378">Hydrolase</keyword>
<feature type="compositionally biased region" description="Pro residues" evidence="9">
    <location>
        <begin position="145"/>
        <end position="154"/>
    </location>
</feature>
<feature type="region of interest" description="Disordered" evidence="9">
    <location>
        <begin position="481"/>
        <end position="554"/>
    </location>
</feature>
<dbReference type="EMBL" id="MU853802">
    <property type="protein sequence ID" value="KAK3940003.1"/>
    <property type="molecule type" value="Genomic_DNA"/>
</dbReference>
<sequence length="868" mass="94813">MDLKGILNDNGPAAPTPTKQLGPHHPQQQPSTPIQAIPPQSFRDYSQQPQQSPGRHISQDYGGQPQLQHAHAPPSAAFASPPPYSNNSAAGPYPNRPPPPPPPPLQPLPPNHDLRSPSLGSRPIPPSPYRQTPTSSISAASGGYPFPPTQPTPTSPVQRHQYPPPAGYHRDSFSQPSAPVGMTGPPGPPPYMQGMPMPQTPPVGTPGGAHPSFLHQRSQSSHSTPTPTSAQSQPPHYGAPFVQGSPVAMAHPLPQLDPQQQRQQSQPPTPIATPLSGPRQPPQAMGFAQPPSPYQQRVSGPAGYPHPPSQTSPPPPPPPSIPRQPSNSSVYDTHSHDSHRLSQSVHGDRDRSISVSPKTRVPSLPSSVGRPGTSISDSDSRHYQTHPVTAMRASVEPGRERASTPAKRKLDDRDLGPEELERREMRPAPFENVNGRQLSSDSYSTSQHPSLSHKLQKKRRMYMTLPIWAQALQGPGQRLAHPNRILYKPPQHNDAQVNGRVDGQPSGHPSPEEKRSVLAVQPAPAAHPPGPPPGEPPVGQQPGPPPSEPASWGPLGPLGLWEPCLANVVPQGSLSKAVADFLFRFVVLNDDLDEIQGRGVHFEVEAKLGMLIEKKTNQRVQLPVTTDCVLNDQHNWLSFRSSMSVAQHKGFNDFLNKMLYDTREHNLNLPPGARPRVPIDYKRRLEVDRFFEIPAAVRDSVLPACVAGPIAARGHNAKLRVTYDQKTNKVVAKIIKARLADISLHFPEHPLDCRISVNLEMDWPEPLEGFDDFEKWGLTANQGSMPNRNKNRLSYTHSHYQVDLTQVTQVAPVPNGMQRQDQDHELEIEVAADVLLDQGRAALSGQPHQYVDLVEGLINNIRLLARQA</sequence>
<comment type="subcellular location">
    <subcellularLocation>
        <location evidence="2 8">Nucleus</location>
    </subcellularLocation>
</comment>
<comment type="function">
    <text evidence="8">First step of mRNA capping. Converts the 5'-triphosphate end of a nascent mRNA chain into a diphosphate end.</text>
</comment>
<keyword evidence="12" id="KW-1185">Reference proteome</keyword>
<dbReference type="GO" id="GO:0140818">
    <property type="term" value="F:mRNA 5'-triphosphate monophosphatase activity"/>
    <property type="evidence" value="ECO:0007669"/>
    <property type="project" value="UniProtKB-EC"/>
</dbReference>
<reference evidence="12" key="1">
    <citation type="journal article" date="2023" name="Mol. Phylogenet. Evol.">
        <title>Genome-scale phylogeny and comparative genomics of the fungal order Sordariales.</title>
        <authorList>
            <person name="Hensen N."/>
            <person name="Bonometti L."/>
            <person name="Westerberg I."/>
            <person name="Brannstrom I.O."/>
            <person name="Guillou S."/>
            <person name="Cros-Aarteil S."/>
            <person name="Calhoun S."/>
            <person name="Haridas S."/>
            <person name="Kuo A."/>
            <person name="Mondo S."/>
            <person name="Pangilinan J."/>
            <person name="Riley R."/>
            <person name="LaButti K."/>
            <person name="Andreopoulos B."/>
            <person name="Lipzen A."/>
            <person name="Chen C."/>
            <person name="Yan M."/>
            <person name="Daum C."/>
            <person name="Ng V."/>
            <person name="Clum A."/>
            <person name="Steindorff A."/>
            <person name="Ohm R.A."/>
            <person name="Martin F."/>
            <person name="Silar P."/>
            <person name="Natvig D.O."/>
            <person name="Lalanne C."/>
            <person name="Gautier V."/>
            <person name="Ament-Velasquez S.L."/>
            <person name="Kruys A."/>
            <person name="Hutchinson M.I."/>
            <person name="Powell A.J."/>
            <person name="Barry K."/>
            <person name="Miller A.N."/>
            <person name="Grigoriev I.V."/>
            <person name="Debuchy R."/>
            <person name="Gladieux P."/>
            <person name="Hiltunen Thoren M."/>
            <person name="Johannesson H."/>
        </authorList>
    </citation>
    <scope>NUCLEOTIDE SEQUENCE [LARGE SCALE GENOMIC DNA]</scope>
    <source>
        <strain evidence="12">CBS 340.73</strain>
    </source>
</reference>
<comment type="similarity">
    <text evidence="3 8">Belongs to the fungal TPase family.</text>
</comment>
<dbReference type="InterPro" id="IPR033469">
    <property type="entry name" value="CYTH-like_dom_sf"/>
</dbReference>
<feature type="region of interest" description="Disordered" evidence="9">
    <location>
        <begin position="1"/>
        <end position="457"/>
    </location>
</feature>
<dbReference type="Pfam" id="PF02940">
    <property type="entry name" value="mRNA_triPase"/>
    <property type="match status" value="1"/>
</dbReference>
<evidence type="ECO:0000256" key="8">
    <source>
        <dbReference type="RuleBase" id="RU367053"/>
    </source>
</evidence>
<comment type="cofactor">
    <cofactor evidence="1 8">
        <name>Mg(2+)</name>
        <dbReference type="ChEBI" id="CHEBI:18420"/>
    </cofactor>
</comment>
<feature type="domain" description="mRNA triphosphatase Cet1-like" evidence="10">
    <location>
        <begin position="573"/>
        <end position="830"/>
    </location>
</feature>
<comment type="catalytic activity">
    <reaction evidence="7">
        <text>a 5'-end triphospho-ribonucleoside in mRNA + H2O = a 5'-end diphospho-ribonucleoside in mRNA + phosphate + H(+)</text>
        <dbReference type="Rhea" id="RHEA:67004"/>
        <dbReference type="Rhea" id="RHEA-COMP:17164"/>
        <dbReference type="Rhea" id="RHEA-COMP:17165"/>
        <dbReference type="ChEBI" id="CHEBI:15377"/>
        <dbReference type="ChEBI" id="CHEBI:15378"/>
        <dbReference type="ChEBI" id="CHEBI:43474"/>
        <dbReference type="ChEBI" id="CHEBI:167616"/>
        <dbReference type="ChEBI" id="CHEBI:167618"/>
        <dbReference type="EC" id="3.6.1.74"/>
    </reaction>
    <physiologicalReaction direction="left-to-right" evidence="7">
        <dbReference type="Rhea" id="RHEA:67005"/>
    </physiologicalReaction>
</comment>
<evidence type="ECO:0000256" key="4">
    <source>
        <dbReference type="ARBA" id="ARBA00022664"/>
    </source>
</evidence>
<feature type="compositionally biased region" description="Polar residues" evidence="9">
    <location>
        <begin position="434"/>
        <end position="450"/>
    </location>
</feature>
<evidence type="ECO:0000259" key="10">
    <source>
        <dbReference type="Pfam" id="PF02940"/>
    </source>
</evidence>
<feature type="compositionally biased region" description="Basic and acidic residues" evidence="9">
    <location>
        <begin position="397"/>
        <end position="426"/>
    </location>
</feature>
<keyword evidence="8" id="KW-0506">mRNA capping</keyword>
<dbReference type="GO" id="GO:0004651">
    <property type="term" value="F:polynucleotide 5'-phosphatase activity"/>
    <property type="evidence" value="ECO:0007669"/>
    <property type="project" value="UniProtKB-UniRule"/>
</dbReference>
<accession>A0AAN6N887</accession>
<dbReference type="CDD" id="cd07470">
    <property type="entry name" value="CYTH-like_mRNA_RTPase"/>
    <property type="match status" value="1"/>
</dbReference>
<feature type="compositionally biased region" description="Low complexity" evidence="9">
    <location>
        <begin position="215"/>
        <end position="236"/>
    </location>
</feature>
<dbReference type="PANTHER" id="PTHR28118">
    <property type="entry name" value="POLYNUCLEOTIDE 5'-TRIPHOSPHATASE-RELATED"/>
    <property type="match status" value="1"/>
</dbReference>
<evidence type="ECO:0000313" key="11">
    <source>
        <dbReference type="EMBL" id="KAK3940003.1"/>
    </source>
</evidence>